<accession>A0A445J1C3</accession>
<evidence type="ECO:0000256" key="2">
    <source>
        <dbReference type="ARBA" id="ARBA00022622"/>
    </source>
</evidence>
<gene>
    <name evidence="7" type="ORF">D0Y65_024253</name>
</gene>
<keyword evidence="2" id="KW-0449">Lipoprotein</keyword>
<organism evidence="7 8">
    <name type="scientific">Glycine soja</name>
    <name type="common">Wild soybean</name>
    <dbReference type="NCBI Taxonomy" id="3848"/>
    <lineage>
        <taxon>Eukaryota</taxon>
        <taxon>Viridiplantae</taxon>
        <taxon>Streptophyta</taxon>
        <taxon>Embryophyta</taxon>
        <taxon>Tracheophyta</taxon>
        <taxon>Spermatophyta</taxon>
        <taxon>Magnoliopsida</taxon>
        <taxon>eudicotyledons</taxon>
        <taxon>Gunneridae</taxon>
        <taxon>Pentapetalae</taxon>
        <taxon>rosids</taxon>
        <taxon>fabids</taxon>
        <taxon>Fabales</taxon>
        <taxon>Fabaceae</taxon>
        <taxon>Papilionoideae</taxon>
        <taxon>50 kb inversion clade</taxon>
        <taxon>NPAAA clade</taxon>
        <taxon>indigoferoid/millettioid clade</taxon>
        <taxon>Phaseoleae</taxon>
        <taxon>Glycine</taxon>
        <taxon>Glycine subgen. Soja</taxon>
    </lineage>
</organism>
<evidence type="ECO:0000313" key="8">
    <source>
        <dbReference type="Proteomes" id="UP000289340"/>
    </source>
</evidence>
<feature type="chain" id="PRO_5019071768" evidence="5">
    <location>
        <begin position="20"/>
        <end position="134"/>
    </location>
</feature>
<evidence type="ECO:0000256" key="4">
    <source>
        <dbReference type="SAM" id="Phobius"/>
    </source>
</evidence>
<name>A0A445J1C3_GLYSO</name>
<dbReference type="PANTHER" id="PTHR31044">
    <property type="entry name" value="BETA-1,3 GLUCANASE"/>
    <property type="match status" value="1"/>
</dbReference>
<comment type="caution">
    <text evidence="7">The sequence shown here is derived from an EMBL/GenBank/DDBJ whole genome shotgun (WGS) entry which is preliminary data.</text>
</comment>
<dbReference type="InterPro" id="IPR044788">
    <property type="entry name" value="X8_dom_prot"/>
</dbReference>
<evidence type="ECO:0000256" key="1">
    <source>
        <dbReference type="ARBA" id="ARBA00004609"/>
    </source>
</evidence>
<keyword evidence="8" id="KW-1185">Reference proteome</keyword>
<sequence length="134" mass="14390">MAALALALLLLAFSGTSNSCVLCSSNRVYTFINAKAISFSPSYMPNTVRAHCNYAVNSYFQRKGQGSCDFAGTATVTASDPSSGGTCVYPSSVSLLMVVLNFLLLFIIVIIWGMGHLHRLSICYELLSTKESSL</sequence>
<evidence type="ECO:0000313" key="7">
    <source>
        <dbReference type="EMBL" id="RZB92145.1"/>
    </source>
</evidence>
<protein>
    <submittedName>
        <fullName evidence="7">Plasmodesmata callose-binding protein 3</fullName>
    </submittedName>
</protein>
<dbReference type="AlphaFoldDB" id="A0A445J1C3"/>
<dbReference type="InterPro" id="IPR012946">
    <property type="entry name" value="X8"/>
</dbReference>
<feature type="transmembrane region" description="Helical" evidence="4">
    <location>
        <begin position="93"/>
        <end position="112"/>
    </location>
</feature>
<evidence type="ECO:0000256" key="3">
    <source>
        <dbReference type="ARBA" id="ARBA00022729"/>
    </source>
</evidence>
<keyword evidence="3 5" id="KW-0732">Signal</keyword>
<proteinExistence type="predicted"/>
<dbReference type="GO" id="GO:0098552">
    <property type="term" value="C:side of membrane"/>
    <property type="evidence" value="ECO:0007669"/>
    <property type="project" value="UniProtKB-KW"/>
</dbReference>
<feature type="domain" description="X8" evidence="6">
    <location>
        <begin position="18"/>
        <end position="89"/>
    </location>
</feature>
<keyword evidence="4" id="KW-0472">Membrane</keyword>
<keyword evidence="4" id="KW-1133">Transmembrane helix</keyword>
<comment type="subcellular location">
    <subcellularLocation>
        <location evidence="1">Cell membrane</location>
        <topology evidence="1">Lipid-anchor</topology>
        <topology evidence="1">GPI-anchor</topology>
    </subcellularLocation>
</comment>
<keyword evidence="4" id="KW-0812">Transmembrane</keyword>
<keyword evidence="2" id="KW-0325">Glycoprotein</keyword>
<keyword evidence="2" id="KW-0336">GPI-anchor</keyword>
<dbReference type="SMART" id="SM00768">
    <property type="entry name" value="X8"/>
    <property type="match status" value="1"/>
</dbReference>
<dbReference type="EMBL" id="QZWG01000009">
    <property type="protein sequence ID" value="RZB92145.1"/>
    <property type="molecule type" value="Genomic_DNA"/>
</dbReference>
<dbReference type="GO" id="GO:0009506">
    <property type="term" value="C:plasmodesma"/>
    <property type="evidence" value="ECO:0007669"/>
    <property type="project" value="UniProtKB-ARBA"/>
</dbReference>
<dbReference type="PANTHER" id="PTHR31044:SF25">
    <property type="entry name" value="PLASMODESMATA CALLOSE-BINDING PROTEIN 3"/>
    <property type="match status" value="1"/>
</dbReference>
<dbReference type="Proteomes" id="UP000289340">
    <property type="component" value="Chromosome 9"/>
</dbReference>
<reference evidence="7 8" key="1">
    <citation type="submission" date="2018-09" db="EMBL/GenBank/DDBJ databases">
        <title>A high-quality reference genome of wild soybean provides a powerful tool to mine soybean genomes.</title>
        <authorList>
            <person name="Xie M."/>
            <person name="Chung C.Y.L."/>
            <person name="Li M.-W."/>
            <person name="Wong F.-L."/>
            <person name="Chan T.-F."/>
            <person name="Lam H.-M."/>
        </authorList>
    </citation>
    <scope>NUCLEOTIDE SEQUENCE [LARGE SCALE GENOMIC DNA]</scope>
    <source>
        <strain evidence="8">cv. W05</strain>
        <tissue evidence="7">Hypocotyl of etiolated seedlings</tissue>
    </source>
</reference>
<evidence type="ECO:0000259" key="6">
    <source>
        <dbReference type="SMART" id="SM00768"/>
    </source>
</evidence>
<feature type="signal peptide" evidence="5">
    <location>
        <begin position="1"/>
        <end position="19"/>
    </location>
</feature>
<evidence type="ECO:0000256" key="5">
    <source>
        <dbReference type="SAM" id="SignalP"/>
    </source>
</evidence>
<dbReference type="GO" id="GO:0005886">
    <property type="term" value="C:plasma membrane"/>
    <property type="evidence" value="ECO:0007669"/>
    <property type="project" value="UniProtKB-SubCell"/>
</dbReference>
<dbReference type="Pfam" id="PF07983">
    <property type="entry name" value="X8"/>
    <property type="match status" value="1"/>
</dbReference>